<name>A0AAV7GXG4_DENCH</name>
<comment type="caution">
    <text evidence="1">The sequence shown here is derived from an EMBL/GenBank/DDBJ whole genome shotgun (WGS) entry which is preliminary data.</text>
</comment>
<accession>A0AAV7GXG4</accession>
<sequence>MFPTPTPSKALISSRPFLLQVSMSPTNSTTTATTSTHFVVNIVVMLVFSSTSSFFPSTSTPSSVALSVYRTDSMYPSKSYFLATVIGPDEWVWLLLTCSQPWLSCAIWLTARLSYSTCHQCLFSMSKKNVSYSESEPKDQISVEPMES</sequence>
<reference evidence="1 2" key="1">
    <citation type="journal article" date="2021" name="Hortic Res">
        <title>Chromosome-scale assembly of the Dendrobium chrysotoxum genome enhances the understanding of orchid evolution.</title>
        <authorList>
            <person name="Zhang Y."/>
            <person name="Zhang G.Q."/>
            <person name="Zhang D."/>
            <person name="Liu X.D."/>
            <person name="Xu X.Y."/>
            <person name="Sun W.H."/>
            <person name="Yu X."/>
            <person name="Zhu X."/>
            <person name="Wang Z.W."/>
            <person name="Zhao X."/>
            <person name="Zhong W.Y."/>
            <person name="Chen H."/>
            <person name="Yin W.L."/>
            <person name="Huang T."/>
            <person name="Niu S.C."/>
            <person name="Liu Z.J."/>
        </authorList>
    </citation>
    <scope>NUCLEOTIDE SEQUENCE [LARGE SCALE GENOMIC DNA]</scope>
    <source>
        <strain evidence="1">Lindl</strain>
    </source>
</reference>
<evidence type="ECO:0000313" key="1">
    <source>
        <dbReference type="EMBL" id="KAH0460262.1"/>
    </source>
</evidence>
<organism evidence="1 2">
    <name type="scientific">Dendrobium chrysotoxum</name>
    <name type="common">Orchid</name>
    <dbReference type="NCBI Taxonomy" id="161865"/>
    <lineage>
        <taxon>Eukaryota</taxon>
        <taxon>Viridiplantae</taxon>
        <taxon>Streptophyta</taxon>
        <taxon>Embryophyta</taxon>
        <taxon>Tracheophyta</taxon>
        <taxon>Spermatophyta</taxon>
        <taxon>Magnoliopsida</taxon>
        <taxon>Liliopsida</taxon>
        <taxon>Asparagales</taxon>
        <taxon>Orchidaceae</taxon>
        <taxon>Epidendroideae</taxon>
        <taxon>Malaxideae</taxon>
        <taxon>Dendrobiinae</taxon>
        <taxon>Dendrobium</taxon>
    </lineage>
</organism>
<evidence type="ECO:0008006" key="3">
    <source>
        <dbReference type="Google" id="ProtNLM"/>
    </source>
</evidence>
<protein>
    <recommendedName>
        <fullName evidence="3">Transmembrane protein</fullName>
    </recommendedName>
</protein>
<dbReference type="EMBL" id="JAGFBR010000010">
    <property type="protein sequence ID" value="KAH0460262.1"/>
    <property type="molecule type" value="Genomic_DNA"/>
</dbReference>
<proteinExistence type="predicted"/>
<gene>
    <name evidence="1" type="ORF">IEQ34_010925</name>
</gene>
<evidence type="ECO:0000313" key="2">
    <source>
        <dbReference type="Proteomes" id="UP000775213"/>
    </source>
</evidence>
<keyword evidence="2" id="KW-1185">Reference proteome</keyword>
<dbReference type="Proteomes" id="UP000775213">
    <property type="component" value="Unassembled WGS sequence"/>
</dbReference>
<dbReference type="AlphaFoldDB" id="A0AAV7GXG4"/>